<comment type="caution">
    <text evidence="1">The sequence shown here is derived from an EMBL/GenBank/DDBJ whole genome shotgun (WGS) entry which is preliminary data.</text>
</comment>
<proteinExistence type="predicted"/>
<evidence type="ECO:0000313" key="1">
    <source>
        <dbReference type="EMBL" id="MDQ1187045.1"/>
    </source>
</evidence>
<dbReference type="RefSeq" id="WP_306934373.1">
    <property type="nucleotide sequence ID" value="NZ_JAUTBL010000002.1"/>
</dbReference>
<keyword evidence="2" id="KW-1185">Reference proteome</keyword>
<gene>
    <name evidence="1" type="ORF">QE408_004188</name>
</gene>
<accession>A0ABU0UQ14</accession>
<evidence type="ECO:0008006" key="3">
    <source>
        <dbReference type="Google" id="ProtNLM"/>
    </source>
</evidence>
<sequence length="67" mass="7890">MQIQVSHYPQLQMLCWNRDANVCLTGEEAFSIYERNWRFVDVETLTKEEQALINDLVERYGPLLIAS</sequence>
<reference evidence="1 2" key="1">
    <citation type="submission" date="2023-07" db="EMBL/GenBank/DDBJ databases">
        <title>Functional and genomic diversity of the sorghum phyllosphere microbiome.</title>
        <authorList>
            <person name="Shade A."/>
        </authorList>
    </citation>
    <scope>NUCLEOTIDE SEQUENCE [LARGE SCALE GENOMIC DNA]</scope>
    <source>
        <strain evidence="1 2">SORGH_AS_1126</strain>
    </source>
</reference>
<protein>
    <recommendedName>
        <fullName evidence="3">Aminopeptidase</fullName>
    </recommendedName>
</protein>
<evidence type="ECO:0000313" key="2">
    <source>
        <dbReference type="Proteomes" id="UP001224781"/>
    </source>
</evidence>
<name>A0ABU0UQ14_9HYPH</name>
<dbReference type="EMBL" id="JAUTBL010000002">
    <property type="protein sequence ID" value="MDQ1187045.1"/>
    <property type="molecule type" value="Genomic_DNA"/>
</dbReference>
<dbReference type="Proteomes" id="UP001224781">
    <property type="component" value="Unassembled WGS sequence"/>
</dbReference>
<organism evidence="1 2">
    <name type="scientific">Agrobacterium larrymoorei</name>
    <dbReference type="NCBI Taxonomy" id="160699"/>
    <lineage>
        <taxon>Bacteria</taxon>
        <taxon>Pseudomonadati</taxon>
        <taxon>Pseudomonadota</taxon>
        <taxon>Alphaproteobacteria</taxon>
        <taxon>Hyphomicrobiales</taxon>
        <taxon>Rhizobiaceae</taxon>
        <taxon>Rhizobium/Agrobacterium group</taxon>
        <taxon>Agrobacterium</taxon>
    </lineage>
</organism>